<dbReference type="InterPro" id="IPR044700">
    <property type="entry name" value="PIP2/PIPL1"/>
</dbReference>
<comment type="caution">
    <text evidence="1">The sequence shown here is derived from an EMBL/GenBank/DDBJ whole genome shotgun (WGS) entry which is preliminary data.</text>
</comment>
<dbReference type="PANTHER" id="PTHR34663">
    <property type="entry name" value="OS06G0637400 PROTEIN"/>
    <property type="match status" value="1"/>
</dbReference>
<protein>
    <submittedName>
        <fullName evidence="1">Uncharacterized protein</fullName>
    </submittedName>
</protein>
<dbReference type="GO" id="GO:0045087">
    <property type="term" value="P:innate immune response"/>
    <property type="evidence" value="ECO:0007669"/>
    <property type="project" value="InterPro"/>
</dbReference>
<evidence type="ECO:0000313" key="1">
    <source>
        <dbReference type="EMBL" id="KAG8474092.1"/>
    </source>
</evidence>
<accession>A0A8J5Y3J9</accession>
<dbReference type="EMBL" id="JAHUZN010000012">
    <property type="protein sequence ID" value="KAG8474092.1"/>
    <property type="molecule type" value="Genomic_DNA"/>
</dbReference>
<name>A0A8J5Y3J9_9ROSI</name>
<dbReference type="PANTHER" id="PTHR34663:SF19">
    <property type="match status" value="1"/>
</dbReference>
<proteinExistence type="predicted"/>
<dbReference type="Proteomes" id="UP000701853">
    <property type="component" value="Chromosome 12"/>
</dbReference>
<sequence>MRIACCQDWTVDRSPRHLSGNIMRVLVPLLTRHHFHRSHVHQYKGPMCPFDICEKNKETNFRAHPLVVMGQLSACQCQAVKDKRVQRVSMSNTHATPVREGMSRSTPTNSVCKKDKSKSLQNHNLDFINNREVLKTTLIYKFTAIEPKPMAAHPEIEIDTWLILTFVLALPYVYSQINKVTTNLRTLVSEVMKIRKAFIISFLLLVSLLLSSMKPGAEARGLLRDSKWQYSNGSKKIQKGRFKGMFLHAVKVSGPSLGVGHRYNNLQSIEVEKSGPSPGEGHK</sequence>
<keyword evidence="2" id="KW-1185">Reference proteome</keyword>
<reference evidence="1 2" key="1">
    <citation type="journal article" date="2021" name="bioRxiv">
        <title>The Gossypium anomalum genome as a resource for cotton improvement and evolutionary analysis of hybrid incompatibility.</title>
        <authorList>
            <person name="Grover C.E."/>
            <person name="Yuan D."/>
            <person name="Arick M.A."/>
            <person name="Miller E.R."/>
            <person name="Hu G."/>
            <person name="Peterson D.G."/>
            <person name="Wendel J.F."/>
            <person name="Udall J.A."/>
        </authorList>
    </citation>
    <scope>NUCLEOTIDE SEQUENCE [LARGE SCALE GENOMIC DNA]</scope>
    <source>
        <strain evidence="1">JFW-Udall</strain>
        <tissue evidence="1">Leaf</tissue>
    </source>
</reference>
<gene>
    <name evidence="1" type="ORF">CXB51_033843</name>
</gene>
<dbReference type="OrthoDB" id="1936010at2759"/>
<organism evidence="1 2">
    <name type="scientific">Gossypium anomalum</name>
    <dbReference type="NCBI Taxonomy" id="47600"/>
    <lineage>
        <taxon>Eukaryota</taxon>
        <taxon>Viridiplantae</taxon>
        <taxon>Streptophyta</taxon>
        <taxon>Embryophyta</taxon>
        <taxon>Tracheophyta</taxon>
        <taxon>Spermatophyta</taxon>
        <taxon>Magnoliopsida</taxon>
        <taxon>eudicotyledons</taxon>
        <taxon>Gunneridae</taxon>
        <taxon>Pentapetalae</taxon>
        <taxon>rosids</taxon>
        <taxon>malvids</taxon>
        <taxon>Malvales</taxon>
        <taxon>Malvaceae</taxon>
        <taxon>Malvoideae</taxon>
        <taxon>Gossypium</taxon>
    </lineage>
</organism>
<dbReference type="AlphaFoldDB" id="A0A8J5Y3J9"/>
<evidence type="ECO:0000313" key="2">
    <source>
        <dbReference type="Proteomes" id="UP000701853"/>
    </source>
</evidence>
<dbReference type="GO" id="GO:0050793">
    <property type="term" value="P:regulation of developmental process"/>
    <property type="evidence" value="ECO:0007669"/>
    <property type="project" value="InterPro"/>
</dbReference>